<comment type="subcellular location">
    <subcellularLocation>
        <location evidence="7">Cytoplasm</location>
    </subcellularLocation>
</comment>
<sequence>MTLLTARDIREIAADMGLRPTKQKGQNFVIDPNTVRSIVTSAALGDHSSVVEIGPGLGSLTLGLLEAGHQVTAVEIDEVLAARLPATVAKYQTPAIGRRTEPGAEAANFEIVNADALKVTKLPSEPDALVANLPYNVAVPVLLRFLEIFPSLKSVLVMVQLEVAERLAAAPGSRTYGVPSVKAQWYGDVTLAGRIGKNVFWPAPNIDSGLVHIGVNRRHRDPDARRRLFGLVDAAFAQRRKTLRAALSSWAGSPQQAEELLLAADIDPKTRGEALGVADFERLAATGVAESGASTVRQDAAASTAFATPEYAPDSTPEYAPDSTPTQESPQS</sequence>
<dbReference type="GO" id="GO:0003723">
    <property type="term" value="F:RNA binding"/>
    <property type="evidence" value="ECO:0007669"/>
    <property type="project" value="UniProtKB-UniRule"/>
</dbReference>
<dbReference type="FunFam" id="3.40.50.150:FF:000023">
    <property type="entry name" value="Ribosomal RNA small subunit methyltransferase A"/>
    <property type="match status" value="1"/>
</dbReference>
<evidence type="ECO:0000256" key="3">
    <source>
        <dbReference type="ARBA" id="ARBA00022603"/>
    </source>
</evidence>
<dbReference type="PROSITE" id="PS51689">
    <property type="entry name" value="SAM_RNA_A_N6_MT"/>
    <property type="match status" value="1"/>
</dbReference>
<keyword evidence="2 7" id="KW-0698">rRNA processing</keyword>
<keyword evidence="12" id="KW-1185">Reference proteome</keyword>
<evidence type="ECO:0000256" key="4">
    <source>
        <dbReference type="ARBA" id="ARBA00022679"/>
    </source>
</evidence>
<dbReference type="EMBL" id="JAATJN010000001">
    <property type="protein sequence ID" value="NJC56646.1"/>
    <property type="molecule type" value="Genomic_DNA"/>
</dbReference>
<evidence type="ECO:0000256" key="2">
    <source>
        <dbReference type="ARBA" id="ARBA00022552"/>
    </source>
</evidence>
<dbReference type="RefSeq" id="WP_167950492.1">
    <property type="nucleotide sequence ID" value="NZ_BAAAPQ010000025.1"/>
</dbReference>
<keyword evidence="3 7" id="KW-0489">Methyltransferase</keyword>
<dbReference type="AlphaFoldDB" id="A0A846RXG4"/>
<dbReference type="GO" id="GO:0005829">
    <property type="term" value="C:cytosol"/>
    <property type="evidence" value="ECO:0007669"/>
    <property type="project" value="TreeGrafter"/>
</dbReference>
<proteinExistence type="inferred from homology"/>
<comment type="similarity">
    <text evidence="7">Belongs to the class I-like SAM-binding methyltransferase superfamily. rRNA adenine N(6)-methyltransferase family. RsmA subfamily.</text>
</comment>
<dbReference type="PANTHER" id="PTHR11727:SF7">
    <property type="entry name" value="DIMETHYLADENOSINE TRANSFERASE-RELATED"/>
    <property type="match status" value="1"/>
</dbReference>
<evidence type="ECO:0000256" key="7">
    <source>
        <dbReference type="HAMAP-Rule" id="MF_00607"/>
    </source>
</evidence>
<dbReference type="NCBIfam" id="TIGR00755">
    <property type="entry name" value="ksgA"/>
    <property type="match status" value="1"/>
</dbReference>
<dbReference type="EC" id="2.1.1.182" evidence="7"/>
<organism evidence="11 12">
    <name type="scientific">Brevibacterium marinum</name>
    <dbReference type="NCBI Taxonomy" id="418643"/>
    <lineage>
        <taxon>Bacteria</taxon>
        <taxon>Bacillati</taxon>
        <taxon>Actinomycetota</taxon>
        <taxon>Actinomycetes</taxon>
        <taxon>Micrococcales</taxon>
        <taxon>Brevibacteriaceae</taxon>
        <taxon>Brevibacterium</taxon>
    </lineage>
</organism>
<dbReference type="InterPro" id="IPR020598">
    <property type="entry name" value="rRNA_Ade_methylase_Trfase_N"/>
</dbReference>
<evidence type="ECO:0000256" key="6">
    <source>
        <dbReference type="ARBA" id="ARBA00022884"/>
    </source>
</evidence>
<feature type="binding site" evidence="7 8">
    <location>
        <position position="54"/>
    </location>
    <ligand>
        <name>S-adenosyl-L-methionine</name>
        <dbReference type="ChEBI" id="CHEBI:59789"/>
    </ligand>
</feature>
<dbReference type="SMART" id="SM00650">
    <property type="entry name" value="rADc"/>
    <property type="match status" value="1"/>
</dbReference>
<keyword evidence="1 7" id="KW-0963">Cytoplasm</keyword>
<dbReference type="InterPro" id="IPR020596">
    <property type="entry name" value="rRNA_Ade_Mease_Trfase_CS"/>
</dbReference>
<dbReference type="GO" id="GO:0052908">
    <property type="term" value="F:16S rRNA (adenine(1518)-N(6)/adenine(1519)-N(6))-dimethyltransferase activity"/>
    <property type="evidence" value="ECO:0007669"/>
    <property type="project" value="UniProtKB-EC"/>
</dbReference>
<dbReference type="Gene3D" id="3.40.50.150">
    <property type="entry name" value="Vaccinia Virus protein VP39"/>
    <property type="match status" value="1"/>
</dbReference>
<comment type="function">
    <text evidence="7">Specifically dimethylates two adjacent adenosines (A1518 and A1519) in the loop of a conserved hairpin near the 3'-end of 16S rRNA in the 30S particle. May play a critical role in biogenesis of 30S subunits.</text>
</comment>
<dbReference type="HAMAP" id="MF_00607">
    <property type="entry name" value="16SrRNA_methyltr_A"/>
    <property type="match status" value="1"/>
</dbReference>
<evidence type="ECO:0000313" key="12">
    <source>
        <dbReference type="Proteomes" id="UP000576792"/>
    </source>
</evidence>
<feature type="region of interest" description="Disordered" evidence="9">
    <location>
        <begin position="291"/>
        <end position="332"/>
    </location>
</feature>
<evidence type="ECO:0000256" key="1">
    <source>
        <dbReference type="ARBA" id="ARBA00022490"/>
    </source>
</evidence>
<evidence type="ECO:0000313" key="11">
    <source>
        <dbReference type="EMBL" id="NJC56646.1"/>
    </source>
</evidence>
<reference evidence="11 12" key="1">
    <citation type="submission" date="2020-03" db="EMBL/GenBank/DDBJ databases">
        <title>Sequencing the genomes of 1000 actinobacteria strains.</title>
        <authorList>
            <person name="Klenk H.-P."/>
        </authorList>
    </citation>
    <scope>NUCLEOTIDE SEQUENCE [LARGE SCALE GENOMIC DNA]</scope>
    <source>
        <strain evidence="11 12">DSM 18964</strain>
    </source>
</reference>
<evidence type="ECO:0000256" key="8">
    <source>
        <dbReference type="PROSITE-ProRule" id="PRU01026"/>
    </source>
</evidence>
<gene>
    <name evidence="7" type="primary">rsmA</name>
    <name evidence="7" type="synonym">ksgA</name>
    <name evidence="11" type="ORF">BKA07_001681</name>
</gene>
<keyword evidence="5 7" id="KW-0949">S-adenosyl-L-methionine</keyword>
<evidence type="ECO:0000256" key="9">
    <source>
        <dbReference type="SAM" id="MobiDB-lite"/>
    </source>
</evidence>
<feature type="binding site" evidence="7 8">
    <location>
        <position position="75"/>
    </location>
    <ligand>
        <name>S-adenosyl-L-methionine</name>
        <dbReference type="ChEBI" id="CHEBI:59789"/>
    </ligand>
</feature>
<accession>A0A846RXG4</accession>
<name>A0A846RXG4_9MICO</name>
<feature type="compositionally biased region" description="Polar residues" evidence="9">
    <location>
        <begin position="323"/>
        <end position="332"/>
    </location>
</feature>
<dbReference type="Proteomes" id="UP000576792">
    <property type="component" value="Unassembled WGS sequence"/>
</dbReference>
<dbReference type="InterPro" id="IPR001737">
    <property type="entry name" value="KsgA/Erm"/>
</dbReference>
<feature type="binding site" evidence="7 8">
    <location>
        <position position="132"/>
    </location>
    <ligand>
        <name>S-adenosyl-L-methionine</name>
        <dbReference type="ChEBI" id="CHEBI:59789"/>
    </ligand>
</feature>
<dbReference type="Gene3D" id="1.10.8.100">
    <property type="entry name" value="Ribosomal RNA adenine dimethylase-like, domain 2"/>
    <property type="match status" value="1"/>
</dbReference>
<comment type="catalytic activity">
    <reaction evidence="7">
        <text>adenosine(1518)/adenosine(1519) in 16S rRNA + 4 S-adenosyl-L-methionine = N(6)-dimethyladenosine(1518)/N(6)-dimethyladenosine(1519) in 16S rRNA + 4 S-adenosyl-L-homocysteine + 4 H(+)</text>
        <dbReference type="Rhea" id="RHEA:19609"/>
        <dbReference type="Rhea" id="RHEA-COMP:10232"/>
        <dbReference type="Rhea" id="RHEA-COMP:10233"/>
        <dbReference type="ChEBI" id="CHEBI:15378"/>
        <dbReference type="ChEBI" id="CHEBI:57856"/>
        <dbReference type="ChEBI" id="CHEBI:59789"/>
        <dbReference type="ChEBI" id="CHEBI:74411"/>
        <dbReference type="ChEBI" id="CHEBI:74493"/>
        <dbReference type="EC" id="2.1.1.182"/>
    </reaction>
</comment>
<dbReference type="PANTHER" id="PTHR11727">
    <property type="entry name" value="DIMETHYLADENOSINE TRANSFERASE"/>
    <property type="match status" value="1"/>
</dbReference>
<comment type="caution">
    <text evidence="11">The sequence shown here is derived from an EMBL/GenBank/DDBJ whole genome shotgun (WGS) entry which is preliminary data.</text>
</comment>
<dbReference type="PROSITE" id="PS01131">
    <property type="entry name" value="RRNA_A_DIMETH"/>
    <property type="match status" value="1"/>
</dbReference>
<feature type="binding site" evidence="7 8">
    <location>
        <position position="29"/>
    </location>
    <ligand>
        <name>S-adenosyl-L-methionine</name>
        <dbReference type="ChEBI" id="CHEBI:59789"/>
    </ligand>
</feature>
<dbReference type="InterPro" id="IPR023165">
    <property type="entry name" value="rRNA_Ade_diMease-like_C"/>
</dbReference>
<feature type="binding site" evidence="7 8">
    <location>
        <position position="27"/>
    </location>
    <ligand>
        <name>S-adenosyl-L-methionine</name>
        <dbReference type="ChEBI" id="CHEBI:59789"/>
    </ligand>
</feature>
<dbReference type="InterPro" id="IPR011530">
    <property type="entry name" value="rRNA_adenine_dimethylase"/>
</dbReference>
<dbReference type="FunFam" id="1.10.8.100:FF:000003">
    <property type="entry name" value="Ribosomal RNA small subunit methyltransferase A"/>
    <property type="match status" value="1"/>
</dbReference>
<dbReference type="CDD" id="cd02440">
    <property type="entry name" value="AdoMet_MTases"/>
    <property type="match status" value="1"/>
</dbReference>
<dbReference type="Pfam" id="PF00398">
    <property type="entry name" value="RrnaAD"/>
    <property type="match status" value="1"/>
</dbReference>
<evidence type="ECO:0000259" key="10">
    <source>
        <dbReference type="SMART" id="SM00650"/>
    </source>
</evidence>
<evidence type="ECO:0000256" key="5">
    <source>
        <dbReference type="ARBA" id="ARBA00022691"/>
    </source>
</evidence>
<dbReference type="InterPro" id="IPR029063">
    <property type="entry name" value="SAM-dependent_MTases_sf"/>
</dbReference>
<feature type="domain" description="Ribosomal RNA adenine methylase transferase N-terminal" evidence="10">
    <location>
        <begin position="34"/>
        <end position="217"/>
    </location>
</feature>
<keyword evidence="6 7" id="KW-0694">RNA-binding</keyword>
<keyword evidence="4 7" id="KW-0808">Transferase</keyword>
<protein>
    <recommendedName>
        <fullName evidence="7">Ribosomal RNA small subunit methyltransferase A</fullName>
        <ecNumber evidence="7">2.1.1.182</ecNumber>
    </recommendedName>
    <alternativeName>
        <fullName evidence="7">16S rRNA (adenine(1518)-N(6)/adenine(1519)-N(6))-dimethyltransferase</fullName>
    </alternativeName>
    <alternativeName>
        <fullName evidence="7">16S rRNA dimethyladenosine transferase</fullName>
    </alternativeName>
    <alternativeName>
        <fullName evidence="7">16S rRNA dimethylase</fullName>
    </alternativeName>
    <alternativeName>
        <fullName evidence="7">S-adenosylmethionine-6-N', N'-adenosyl(rRNA) dimethyltransferase</fullName>
    </alternativeName>
</protein>
<feature type="binding site" evidence="7 8">
    <location>
        <position position="115"/>
    </location>
    <ligand>
        <name>S-adenosyl-L-methionine</name>
        <dbReference type="ChEBI" id="CHEBI:59789"/>
    </ligand>
</feature>
<dbReference type="SUPFAM" id="SSF53335">
    <property type="entry name" value="S-adenosyl-L-methionine-dependent methyltransferases"/>
    <property type="match status" value="1"/>
</dbReference>